<comment type="caution">
    <text evidence="1">The sequence shown here is derived from an EMBL/GenBank/DDBJ whole genome shotgun (WGS) entry which is preliminary data.</text>
</comment>
<feature type="non-terminal residue" evidence="1">
    <location>
        <position position="1"/>
    </location>
</feature>
<protein>
    <submittedName>
        <fullName evidence="1">Uncharacterized protein</fullName>
    </submittedName>
</protein>
<name>X1GZV7_9ZZZZ</name>
<organism evidence="1">
    <name type="scientific">marine sediment metagenome</name>
    <dbReference type="NCBI Taxonomy" id="412755"/>
    <lineage>
        <taxon>unclassified sequences</taxon>
        <taxon>metagenomes</taxon>
        <taxon>ecological metagenomes</taxon>
    </lineage>
</organism>
<dbReference type="EMBL" id="BARU01030330">
    <property type="protein sequence ID" value="GAH62702.1"/>
    <property type="molecule type" value="Genomic_DNA"/>
</dbReference>
<gene>
    <name evidence="1" type="ORF">S03H2_48145</name>
</gene>
<accession>X1GZV7</accession>
<dbReference type="AlphaFoldDB" id="X1GZV7"/>
<sequence>PVRRDPAAVKETEVTDGEALEKVMEAYYGWLPERVWAEANYASRKNFEEAGVETAWAVFCRLRDTIRQLTAE</sequence>
<reference evidence="1" key="1">
    <citation type="journal article" date="2014" name="Front. Microbiol.">
        <title>High frequency of phylogenetically diverse reductive dehalogenase-homologous genes in deep subseafloor sedimentary metagenomes.</title>
        <authorList>
            <person name="Kawai M."/>
            <person name="Futagami T."/>
            <person name="Toyoda A."/>
            <person name="Takaki Y."/>
            <person name="Nishi S."/>
            <person name="Hori S."/>
            <person name="Arai W."/>
            <person name="Tsubouchi T."/>
            <person name="Morono Y."/>
            <person name="Uchiyama I."/>
            <person name="Ito T."/>
            <person name="Fujiyama A."/>
            <person name="Inagaki F."/>
            <person name="Takami H."/>
        </authorList>
    </citation>
    <scope>NUCLEOTIDE SEQUENCE</scope>
    <source>
        <strain evidence="1">Expedition CK06-06</strain>
    </source>
</reference>
<evidence type="ECO:0000313" key="1">
    <source>
        <dbReference type="EMBL" id="GAH62702.1"/>
    </source>
</evidence>
<proteinExistence type="predicted"/>